<dbReference type="PANTHER" id="PTHR30348">
    <property type="entry name" value="UNCHARACTERIZED PROTEIN YECE"/>
    <property type="match status" value="1"/>
</dbReference>
<dbReference type="Pfam" id="PF01904">
    <property type="entry name" value="DUF72"/>
    <property type="match status" value="1"/>
</dbReference>
<gene>
    <name evidence="1" type="ORF">FEM03_20580</name>
</gene>
<organism evidence="1 2">
    <name type="scientific">Phragmitibacter flavus</name>
    <dbReference type="NCBI Taxonomy" id="2576071"/>
    <lineage>
        <taxon>Bacteria</taxon>
        <taxon>Pseudomonadati</taxon>
        <taxon>Verrucomicrobiota</taxon>
        <taxon>Verrucomicrobiia</taxon>
        <taxon>Verrucomicrobiales</taxon>
        <taxon>Verrucomicrobiaceae</taxon>
        <taxon>Phragmitibacter</taxon>
    </lineage>
</organism>
<dbReference type="InterPro" id="IPR002763">
    <property type="entry name" value="DUF72"/>
</dbReference>
<dbReference type="PANTHER" id="PTHR30348:SF4">
    <property type="entry name" value="DUF72 DOMAIN-CONTAINING PROTEIN"/>
    <property type="match status" value="1"/>
</dbReference>
<evidence type="ECO:0000313" key="2">
    <source>
        <dbReference type="Proteomes" id="UP000306196"/>
    </source>
</evidence>
<dbReference type="OrthoDB" id="9780310at2"/>
<dbReference type="InterPro" id="IPR036520">
    <property type="entry name" value="UPF0759_sf"/>
</dbReference>
<dbReference type="SUPFAM" id="SSF117396">
    <property type="entry name" value="TM1631-like"/>
    <property type="match status" value="1"/>
</dbReference>
<protein>
    <submittedName>
        <fullName evidence="1">DUF72 domain-containing protein</fullName>
    </submittedName>
</protein>
<proteinExistence type="predicted"/>
<dbReference type="RefSeq" id="WP_138088189.1">
    <property type="nucleotide sequence ID" value="NZ_VAUV01000018.1"/>
</dbReference>
<sequence length="237" mass="27246">MHSWIGTSGFQYKEWKGKFYPEGTSAAKMLGYYSSQFSSTEINYTFRSIPSEKTIQRWSAETPDDFRFSLKAPQRVTHFAKLKDCSEIMTIFNEAVSGLNKKRGPLLFQLPATFKKDAGLLREFLTSLPKKNSLSSAFEFRHESWFNDEVNEILADHDAALCIAESDEIETPQVATAKFGYLRLRREDYRKPDLNRWAKFVAAQASRWSEVFVYFKHEDTCVGPGFAETFADALRHG</sequence>
<evidence type="ECO:0000313" key="1">
    <source>
        <dbReference type="EMBL" id="TLD68872.1"/>
    </source>
</evidence>
<dbReference type="Gene3D" id="3.20.20.410">
    <property type="entry name" value="Protein of unknown function UPF0759"/>
    <property type="match status" value="1"/>
</dbReference>
<dbReference type="EMBL" id="VAUV01000018">
    <property type="protein sequence ID" value="TLD68872.1"/>
    <property type="molecule type" value="Genomic_DNA"/>
</dbReference>
<name>A0A5R8K969_9BACT</name>
<comment type="caution">
    <text evidence="1">The sequence shown here is derived from an EMBL/GenBank/DDBJ whole genome shotgun (WGS) entry which is preliminary data.</text>
</comment>
<dbReference type="AlphaFoldDB" id="A0A5R8K969"/>
<keyword evidence="2" id="KW-1185">Reference proteome</keyword>
<accession>A0A5R8K969</accession>
<reference evidence="1 2" key="1">
    <citation type="submission" date="2019-05" db="EMBL/GenBank/DDBJ databases">
        <title>Verrucobacter flavum gen. nov., sp. nov. a new member of the family Verrucomicrobiaceae.</title>
        <authorList>
            <person name="Szuroczki S."/>
            <person name="Abbaszade G."/>
            <person name="Szabo A."/>
            <person name="Felfoldi T."/>
            <person name="Schumann P."/>
            <person name="Boka K."/>
            <person name="Keki Z."/>
            <person name="Toumi M."/>
            <person name="Toth E."/>
        </authorList>
    </citation>
    <scope>NUCLEOTIDE SEQUENCE [LARGE SCALE GENOMIC DNA]</scope>
    <source>
        <strain evidence="1 2">MG-N-17</strain>
    </source>
</reference>
<dbReference type="Proteomes" id="UP000306196">
    <property type="component" value="Unassembled WGS sequence"/>
</dbReference>